<evidence type="ECO:0000313" key="1">
    <source>
        <dbReference type="EMBL" id="CAG8787481.1"/>
    </source>
</evidence>
<accession>A0ABN7VMW9</accession>
<gene>
    <name evidence="1" type="ORF">GMARGA_LOCUS20688</name>
</gene>
<proteinExistence type="predicted"/>
<protein>
    <submittedName>
        <fullName evidence="1">34829_t:CDS:1</fullName>
    </submittedName>
</protein>
<organism evidence="1 2">
    <name type="scientific">Gigaspora margarita</name>
    <dbReference type="NCBI Taxonomy" id="4874"/>
    <lineage>
        <taxon>Eukaryota</taxon>
        <taxon>Fungi</taxon>
        <taxon>Fungi incertae sedis</taxon>
        <taxon>Mucoromycota</taxon>
        <taxon>Glomeromycotina</taxon>
        <taxon>Glomeromycetes</taxon>
        <taxon>Diversisporales</taxon>
        <taxon>Gigasporaceae</taxon>
        <taxon>Gigaspora</taxon>
    </lineage>
</organism>
<comment type="caution">
    <text evidence="1">The sequence shown here is derived from an EMBL/GenBank/DDBJ whole genome shotgun (WGS) entry which is preliminary data.</text>
</comment>
<feature type="non-terminal residue" evidence="1">
    <location>
        <position position="1"/>
    </location>
</feature>
<dbReference type="Gene3D" id="3.30.9.10">
    <property type="entry name" value="D-Amino Acid Oxidase, subunit A, domain 2"/>
    <property type="match status" value="1"/>
</dbReference>
<reference evidence="1 2" key="1">
    <citation type="submission" date="2021-06" db="EMBL/GenBank/DDBJ databases">
        <authorList>
            <person name="Kallberg Y."/>
            <person name="Tangrot J."/>
            <person name="Rosling A."/>
        </authorList>
    </citation>
    <scope>NUCLEOTIDE SEQUENCE [LARGE SCALE GENOMIC DNA]</scope>
    <source>
        <strain evidence="1 2">120-4 pot B 10/14</strain>
    </source>
</reference>
<dbReference type="EMBL" id="CAJVQB010018395">
    <property type="protein sequence ID" value="CAG8787481.1"/>
    <property type="molecule type" value="Genomic_DNA"/>
</dbReference>
<dbReference type="Proteomes" id="UP000789901">
    <property type="component" value="Unassembled WGS sequence"/>
</dbReference>
<evidence type="ECO:0000313" key="2">
    <source>
        <dbReference type="Proteomes" id="UP000789901"/>
    </source>
</evidence>
<keyword evidence="2" id="KW-1185">Reference proteome</keyword>
<sequence>QGSSVAQNDDESTYLIALQEKSTKIDIPTYFLSEKLQKSQDLINIAVNSKVTNIIPDLNSRIRFGSDMLYIQRPDDYEININESRKDMFFNAIKTCLPTIKRDKLYANYTRIR</sequence>
<name>A0ABN7VMW9_GIGMA</name>